<dbReference type="GO" id="GO:0016020">
    <property type="term" value="C:membrane"/>
    <property type="evidence" value="ECO:0007669"/>
    <property type="project" value="UniProtKB-SubCell"/>
</dbReference>
<keyword evidence="4 5" id="KW-0472">Membrane</keyword>
<dbReference type="Pfam" id="PF24413">
    <property type="entry name" value="W02B3_4_N"/>
    <property type="match status" value="1"/>
</dbReference>
<evidence type="ECO:0000256" key="2">
    <source>
        <dbReference type="ARBA" id="ARBA00022692"/>
    </source>
</evidence>
<feature type="transmembrane region" description="Helical" evidence="5">
    <location>
        <begin position="7"/>
        <end position="23"/>
    </location>
</feature>
<organism evidence="7 8">
    <name type="scientific">Caenorhabditis nigoni</name>
    <dbReference type="NCBI Taxonomy" id="1611254"/>
    <lineage>
        <taxon>Eukaryota</taxon>
        <taxon>Metazoa</taxon>
        <taxon>Ecdysozoa</taxon>
        <taxon>Nematoda</taxon>
        <taxon>Chromadorea</taxon>
        <taxon>Rhabditida</taxon>
        <taxon>Rhabditina</taxon>
        <taxon>Rhabditomorpha</taxon>
        <taxon>Rhabditoidea</taxon>
        <taxon>Rhabditidae</taxon>
        <taxon>Peloderinae</taxon>
        <taxon>Caenorhabditis</taxon>
    </lineage>
</organism>
<evidence type="ECO:0000256" key="4">
    <source>
        <dbReference type="ARBA" id="ARBA00023136"/>
    </source>
</evidence>
<name>A0A2G5UMG1_9PELO</name>
<dbReference type="Proteomes" id="UP000230233">
    <property type="component" value="Chromosome III"/>
</dbReference>
<proteinExistence type="predicted"/>
<dbReference type="AlphaFoldDB" id="A0A2G5UMG1"/>
<comment type="subcellular location">
    <subcellularLocation>
        <location evidence="1">Membrane</location>
        <topology evidence="1">Single-pass membrane protein</topology>
    </subcellularLocation>
</comment>
<dbReference type="InterPro" id="IPR009644">
    <property type="entry name" value="FKTN/MNN4/W02B3.4-1"/>
</dbReference>
<feature type="domain" description="W02B3.4-like N-terminal" evidence="6">
    <location>
        <begin position="40"/>
        <end position="151"/>
    </location>
</feature>
<dbReference type="PANTHER" id="PTHR15407:SF38">
    <property type="entry name" value="PROTEIN CBG15246"/>
    <property type="match status" value="1"/>
</dbReference>
<keyword evidence="3 5" id="KW-1133">Transmembrane helix</keyword>
<dbReference type="STRING" id="1611254.A0A2G5UMG1"/>
<dbReference type="PANTHER" id="PTHR15407">
    <property type="entry name" value="FUKUTIN-RELATED"/>
    <property type="match status" value="1"/>
</dbReference>
<evidence type="ECO:0000313" key="7">
    <source>
        <dbReference type="EMBL" id="PIC40717.1"/>
    </source>
</evidence>
<comment type="caution">
    <text evidence="7">The sequence shown here is derived from an EMBL/GenBank/DDBJ whole genome shotgun (WGS) entry which is preliminary data.</text>
</comment>
<accession>A0A2G5UMG1</accession>
<dbReference type="EMBL" id="PDUG01000003">
    <property type="protein sequence ID" value="PIC40717.1"/>
    <property type="molecule type" value="Genomic_DNA"/>
</dbReference>
<gene>
    <name evidence="7" type="primary">Cni-W02B3.7</name>
    <name evidence="7" type="synonym">Cnig_chr_III.g8365</name>
    <name evidence="7" type="ORF">B9Z55_008365</name>
</gene>
<evidence type="ECO:0000256" key="5">
    <source>
        <dbReference type="SAM" id="Phobius"/>
    </source>
</evidence>
<protein>
    <recommendedName>
        <fullName evidence="6">W02B3.4-like N-terminal domain-containing protein</fullName>
    </recommendedName>
</protein>
<dbReference type="OrthoDB" id="5836188at2759"/>
<keyword evidence="8" id="KW-1185">Reference proteome</keyword>
<evidence type="ECO:0000256" key="1">
    <source>
        <dbReference type="ARBA" id="ARBA00004167"/>
    </source>
</evidence>
<reference evidence="8" key="1">
    <citation type="submission" date="2017-10" db="EMBL/GenBank/DDBJ databases">
        <title>Rapid genome shrinkage in a self-fertile nematode reveals novel sperm competition proteins.</title>
        <authorList>
            <person name="Yin D."/>
            <person name="Schwarz E.M."/>
            <person name="Thomas C.G."/>
            <person name="Felde R.L."/>
            <person name="Korf I.F."/>
            <person name="Cutter A.D."/>
            <person name="Schartner C.M."/>
            <person name="Ralston E.J."/>
            <person name="Meyer B.J."/>
            <person name="Haag E.S."/>
        </authorList>
    </citation>
    <scope>NUCLEOTIDE SEQUENCE [LARGE SCALE GENOMIC DNA]</scope>
    <source>
        <strain evidence="8">JU1422</strain>
    </source>
</reference>
<dbReference type="InterPro" id="IPR057641">
    <property type="entry name" value="W02B3_4_N"/>
</dbReference>
<evidence type="ECO:0000313" key="8">
    <source>
        <dbReference type="Proteomes" id="UP000230233"/>
    </source>
</evidence>
<evidence type="ECO:0000259" key="6">
    <source>
        <dbReference type="Pfam" id="PF24413"/>
    </source>
</evidence>
<sequence>MNRKHTNLLFYICLSSLAIFIYYNEILTSPIIEQEVFYLSCDSLLDYLKSPAPVLLIDHEILEQIDRNHCHLQNDKPVKVGIDVSYEPRLSDPKFHLAYFKNSSHTDYLNFEIHHKKKLIPKNYPSRVLGNIQVPTDIQKFLGFWQRSSFIACSNPNNQKNISETAVDALVSVRNELINHGIFPFLTGTTLLKWYRECTIPAEDLKLAVMASEFSRKFLTELENGINGWKVVSTTGNIGNSLKITLSQNSNTLIEISLMYKDVTAEKEVIHYTGNKSFVFSNYDPWCSTSIHGHLFWVTCTPETRLAVRFKLEGR</sequence>
<keyword evidence="2 5" id="KW-0812">Transmembrane</keyword>
<evidence type="ECO:0000256" key="3">
    <source>
        <dbReference type="ARBA" id="ARBA00022989"/>
    </source>
</evidence>